<dbReference type="AlphaFoldDB" id="A0A0C9Y407"/>
<dbReference type="EMBL" id="KN833784">
    <property type="protein sequence ID" value="KIK19415.1"/>
    <property type="molecule type" value="Genomic_DNA"/>
</dbReference>
<keyword evidence="3" id="KW-1185">Reference proteome</keyword>
<dbReference type="Proteomes" id="UP000054018">
    <property type="component" value="Unassembled WGS sequence"/>
</dbReference>
<feature type="region of interest" description="Disordered" evidence="1">
    <location>
        <begin position="72"/>
        <end position="161"/>
    </location>
</feature>
<organism evidence="2 3">
    <name type="scientific">Pisolithus microcarpus 441</name>
    <dbReference type="NCBI Taxonomy" id="765257"/>
    <lineage>
        <taxon>Eukaryota</taxon>
        <taxon>Fungi</taxon>
        <taxon>Dikarya</taxon>
        <taxon>Basidiomycota</taxon>
        <taxon>Agaricomycotina</taxon>
        <taxon>Agaricomycetes</taxon>
        <taxon>Agaricomycetidae</taxon>
        <taxon>Boletales</taxon>
        <taxon>Sclerodermatineae</taxon>
        <taxon>Pisolithaceae</taxon>
        <taxon>Pisolithus</taxon>
    </lineage>
</organism>
<dbReference type="OrthoDB" id="3187908at2759"/>
<protein>
    <submittedName>
        <fullName evidence="2">Uncharacterized protein</fullName>
    </submittedName>
</protein>
<sequence>MPHPVTCAKNADQCPGLIILEGRQKRCTLEQKQADDTQVELKRQEQVAAQEHGIRWLANIVEEADYQEKMLLTDPPKPRPKPCMELKLPNDPPMDLENPEQDFNAGKDINGDGLPGERSYPENNTGSQDNKVGDEDEASTQVVPKRQHTQKTLTHDAVQAA</sequence>
<proteinExistence type="predicted"/>
<reference evidence="3" key="2">
    <citation type="submission" date="2015-01" db="EMBL/GenBank/DDBJ databases">
        <title>Evolutionary Origins and Diversification of the Mycorrhizal Mutualists.</title>
        <authorList>
            <consortium name="DOE Joint Genome Institute"/>
            <consortium name="Mycorrhizal Genomics Consortium"/>
            <person name="Kohler A."/>
            <person name="Kuo A."/>
            <person name="Nagy L.G."/>
            <person name="Floudas D."/>
            <person name="Copeland A."/>
            <person name="Barry K.W."/>
            <person name="Cichocki N."/>
            <person name="Veneault-Fourrey C."/>
            <person name="LaButti K."/>
            <person name="Lindquist E.A."/>
            <person name="Lipzen A."/>
            <person name="Lundell T."/>
            <person name="Morin E."/>
            <person name="Murat C."/>
            <person name="Riley R."/>
            <person name="Ohm R."/>
            <person name="Sun H."/>
            <person name="Tunlid A."/>
            <person name="Henrissat B."/>
            <person name="Grigoriev I.V."/>
            <person name="Hibbett D.S."/>
            <person name="Martin F."/>
        </authorList>
    </citation>
    <scope>NUCLEOTIDE SEQUENCE [LARGE SCALE GENOMIC DNA]</scope>
    <source>
        <strain evidence="3">441</strain>
    </source>
</reference>
<name>A0A0C9Y407_9AGAM</name>
<reference evidence="2 3" key="1">
    <citation type="submission" date="2014-04" db="EMBL/GenBank/DDBJ databases">
        <authorList>
            <consortium name="DOE Joint Genome Institute"/>
            <person name="Kuo A."/>
            <person name="Kohler A."/>
            <person name="Costa M.D."/>
            <person name="Nagy L.G."/>
            <person name="Floudas D."/>
            <person name="Copeland A."/>
            <person name="Barry K.W."/>
            <person name="Cichocki N."/>
            <person name="Veneault-Fourrey C."/>
            <person name="LaButti K."/>
            <person name="Lindquist E.A."/>
            <person name="Lipzen A."/>
            <person name="Lundell T."/>
            <person name="Morin E."/>
            <person name="Murat C."/>
            <person name="Sun H."/>
            <person name="Tunlid A."/>
            <person name="Henrissat B."/>
            <person name="Grigoriev I.V."/>
            <person name="Hibbett D.S."/>
            <person name="Martin F."/>
            <person name="Nordberg H.P."/>
            <person name="Cantor M.N."/>
            <person name="Hua S.X."/>
        </authorList>
    </citation>
    <scope>NUCLEOTIDE SEQUENCE [LARGE SCALE GENOMIC DNA]</scope>
    <source>
        <strain evidence="2 3">441</strain>
    </source>
</reference>
<evidence type="ECO:0000256" key="1">
    <source>
        <dbReference type="SAM" id="MobiDB-lite"/>
    </source>
</evidence>
<gene>
    <name evidence="2" type="ORF">PISMIDRAFT_107644</name>
</gene>
<dbReference type="HOGENOM" id="CLU_1563481_0_0_1"/>
<feature type="compositionally biased region" description="Polar residues" evidence="1">
    <location>
        <begin position="121"/>
        <end position="130"/>
    </location>
</feature>
<evidence type="ECO:0000313" key="2">
    <source>
        <dbReference type="EMBL" id="KIK19415.1"/>
    </source>
</evidence>
<evidence type="ECO:0000313" key="3">
    <source>
        <dbReference type="Proteomes" id="UP000054018"/>
    </source>
</evidence>
<accession>A0A0C9Y407</accession>